<dbReference type="AlphaFoldDB" id="A0A150SYT6"/>
<dbReference type="InterPro" id="IPR052918">
    <property type="entry name" value="Motility_Chemotaxis_Reg"/>
</dbReference>
<comment type="caution">
    <text evidence="2">The sequence shown here is derived from an EMBL/GenBank/DDBJ whole genome shotgun (WGS) entry which is preliminary data.</text>
</comment>
<dbReference type="PANTHER" id="PTHR35580:SF1">
    <property type="entry name" value="PHYTASE-LIKE DOMAIN-CONTAINING PROTEIN"/>
    <property type="match status" value="1"/>
</dbReference>
<dbReference type="InterPro" id="IPR011044">
    <property type="entry name" value="Quino_amine_DH_bsu"/>
</dbReference>
<organism evidence="2 3">
    <name type="scientific">Sorangium cellulosum</name>
    <name type="common">Polyangium cellulosum</name>
    <dbReference type="NCBI Taxonomy" id="56"/>
    <lineage>
        <taxon>Bacteria</taxon>
        <taxon>Pseudomonadati</taxon>
        <taxon>Myxococcota</taxon>
        <taxon>Polyangia</taxon>
        <taxon>Polyangiales</taxon>
        <taxon>Polyangiaceae</taxon>
        <taxon>Sorangium</taxon>
    </lineage>
</organism>
<reference evidence="2 3" key="1">
    <citation type="submission" date="2014-02" db="EMBL/GenBank/DDBJ databases">
        <title>The small core and large imbalanced accessory genome model reveals a collaborative survival strategy of Sorangium cellulosum strains in nature.</title>
        <authorList>
            <person name="Han K."/>
            <person name="Peng R."/>
            <person name="Blom J."/>
            <person name="Li Y.-Z."/>
        </authorList>
    </citation>
    <scope>NUCLEOTIDE SEQUENCE [LARGE SCALE GENOMIC DNA]</scope>
    <source>
        <strain evidence="2 3">So0149</strain>
    </source>
</reference>
<dbReference type="InterPro" id="IPR011042">
    <property type="entry name" value="6-blade_b-propeller_TolB-like"/>
</dbReference>
<evidence type="ECO:0000256" key="1">
    <source>
        <dbReference type="SAM" id="Phobius"/>
    </source>
</evidence>
<dbReference type="SUPFAM" id="SSF101898">
    <property type="entry name" value="NHL repeat"/>
    <property type="match status" value="1"/>
</dbReference>
<dbReference type="EMBL" id="JEMC01002510">
    <property type="protein sequence ID" value="KYF86894.1"/>
    <property type="molecule type" value="Genomic_DNA"/>
</dbReference>
<evidence type="ECO:0000313" key="2">
    <source>
        <dbReference type="EMBL" id="KYF86894.1"/>
    </source>
</evidence>
<keyword evidence="1" id="KW-0472">Membrane</keyword>
<gene>
    <name evidence="2" type="ORF">BE18_52880</name>
</gene>
<sequence length="593" mass="60615">MAHRREALSAKPKARLLPTIDENEAVERCAGVIISAPASGEPCRRQLPSAHEMMQRRAQPYALASLLSLGLCASGCALLLGLEEFTDQPLDGAGIGGAGGSGGEAPTCTPDASETCYGGPAVTRNEGACREGRRTCGVDGTWDVCEGEVLPAVERCDATDDENCDGLECIVWATTYKQTGDIHPMGVASDAEGNVFVSAALFGTVAIGGETFSSADTTDALLLKLSPAGDALWARKFGDSSADNPWGLAVDSSGSPIMAGQTTSGSTDFGDGPLPKGAFVARLDASGEHIWSKGLGGGYDSAIRAVATDADDDVIVVGSFDESIDFGGGPIVPDDSSDIIVAKLDGATGLATAPGCWTRKLGGTGGQAANAVAVDRSNNIFVAGSSSGTFRIGGVFEIKNSSFVMKLTPSGAPVWATTMGEAATVQMAGIAVDASGRPVVTGFYRDELRVGPHILTASGESDAFVVQLEADGTVGWVRAAGGNDGQWAGGVALDTSGNIVVVGEAADEIDFGDGPLAVTDTQGFVAKLTPDNELLWSRLLGRRVSLNAVATSPNGETLVAGWTKAVDADFGTGPLPWTSDGTLQHLVIAKLGR</sequence>
<dbReference type="Gene3D" id="2.120.10.30">
    <property type="entry name" value="TolB, C-terminal domain"/>
    <property type="match status" value="1"/>
</dbReference>
<proteinExistence type="predicted"/>
<keyword evidence="1" id="KW-1133">Transmembrane helix</keyword>
<dbReference type="SUPFAM" id="SSF50969">
    <property type="entry name" value="YVTN repeat-like/Quinoprotein amine dehydrogenase"/>
    <property type="match status" value="1"/>
</dbReference>
<dbReference type="InterPro" id="IPR010620">
    <property type="entry name" value="SBBP_repeat"/>
</dbReference>
<dbReference type="Proteomes" id="UP000075515">
    <property type="component" value="Unassembled WGS sequence"/>
</dbReference>
<feature type="transmembrane region" description="Helical" evidence="1">
    <location>
        <begin position="61"/>
        <end position="82"/>
    </location>
</feature>
<keyword evidence="1" id="KW-0812">Transmembrane</keyword>
<protein>
    <submittedName>
        <fullName evidence="2">Uncharacterized protein</fullName>
    </submittedName>
</protein>
<evidence type="ECO:0000313" key="3">
    <source>
        <dbReference type="Proteomes" id="UP000075515"/>
    </source>
</evidence>
<name>A0A150SYT6_SORCE</name>
<dbReference type="PANTHER" id="PTHR35580">
    <property type="entry name" value="CELL SURFACE GLYCOPROTEIN (S-LAYER PROTEIN)-LIKE PROTEIN"/>
    <property type="match status" value="1"/>
</dbReference>
<dbReference type="Pfam" id="PF06739">
    <property type="entry name" value="SBBP"/>
    <property type="match status" value="1"/>
</dbReference>
<accession>A0A150SYT6</accession>